<keyword evidence="1" id="KW-0732">Signal</keyword>
<feature type="chain" id="PRO_5037193281" evidence="1">
    <location>
        <begin position="23"/>
        <end position="983"/>
    </location>
</feature>
<dbReference type="KEGG" id="lamb:KBB96_20540"/>
<reference evidence="2" key="1">
    <citation type="submission" date="2021-04" db="EMBL/GenBank/DDBJ databases">
        <title>Luteolibacter sp. 32A isolated from the skin of an Anderson's salamander (Ambystoma andersonii).</title>
        <authorList>
            <person name="Spergser J."/>
            <person name="Busse H.-J."/>
        </authorList>
    </citation>
    <scope>NUCLEOTIDE SEQUENCE</scope>
    <source>
        <strain evidence="2">32A</strain>
    </source>
</reference>
<dbReference type="EC" id="3.2.1.22" evidence="2"/>
<dbReference type="GO" id="GO:0004557">
    <property type="term" value="F:alpha-galactosidase activity"/>
    <property type="evidence" value="ECO:0007669"/>
    <property type="project" value="UniProtKB-EC"/>
</dbReference>
<dbReference type="EMBL" id="CP073100">
    <property type="protein sequence ID" value="QUE51229.1"/>
    <property type="molecule type" value="Genomic_DNA"/>
</dbReference>
<organism evidence="2 3">
    <name type="scientific">Luteolibacter ambystomatis</name>
    <dbReference type="NCBI Taxonomy" id="2824561"/>
    <lineage>
        <taxon>Bacteria</taxon>
        <taxon>Pseudomonadati</taxon>
        <taxon>Verrucomicrobiota</taxon>
        <taxon>Verrucomicrobiia</taxon>
        <taxon>Verrucomicrobiales</taxon>
        <taxon>Verrucomicrobiaceae</taxon>
        <taxon>Luteolibacter</taxon>
    </lineage>
</organism>
<protein>
    <submittedName>
        <fullName evidence="2">Alpha-galactosidase</fullName>
        <ecNumber evidence="2">3.2.1.22</ecNumber>
    </submittedName>
</protein>
<keyword evidence="3" id="KW-1185">Reference proteome</keyword>
<proteinExistence type="predicted"/>
<evidence type="ECO:0000313" key="3">
    <source>
        <dbReference type="Proteomes" id="UP000676169"/>
    </source>
</evidence>
<dbReference type="Proteomes" id="UP000676169">
    <property type="component" value="Chromosome"/>
</dbReference>
<gene>
    <name evidence="2" type="ORF">KBB96_20540</name>
</gene>
<evidence type="ECO:0000256" key="1">
    <source>
        <dbReference type="SAM" id="SignalP"/>
    </source>
</evidence>
<dbReference type="Gene3D" id="3.20.20.70">
    <property type="entry name" value="Aldolase class I"/>
    <property type="match status" value="1"/>
</dbReference>
<dbReference type="InterPro" id="IPR017853">
    <property type="entry name" value="GH"/>
</dbReference>
<evidence type="ECO:0000313" key="2">
    <source>
        <dbReference type="EMBL" id="QUE51229.1"/>
    </source>
</evidence>
<dbReference type="InterPro" id="IPR013785">
    <property type="entry name" value="Aldolase_TIM"/>
</dbReference>
<dbReference type="RefSeq" id="WP_211631368.1">
    <property type="nucleotide sequence ID" value="NZ_CP073100.1"/>
</dbReference>
<feature type="signal peptide" evidence="1">
    <location>
        <begin position="1"/>
        <end position="22"/>
    </location>
</feature>
<sequence>MFRFHILLMGLLGGLGSAQAGAETVRIGNDLVQRELTFDGKVWRTTKFIAGTESLETQSDEFHIRMMDDAEFTVADFVAEGKPVETKDGKTSVWTVRYHPAAGDKVAAIPATVTVRYTATPGERFIRKAVALEYSAEATVDRLEVERFSAKGDATRGGRGEPVFLGDRWFFGLEYPAGHSRHTDGNTPEPDKHHYELVGNYSFVDLQGRDKDAKGRPGLIRLFHFPGYAVKNGTTWQIVSKTAVAGGGAAGPVVDQFNAYIKTIEKPDRSFTHYNNWFDPAGKSLKVDSFIAIYKDFAKAVKPYGVKIDAMVPDDGWQDRKSVWEPAQRDFPGGFTDLVKLSEALKREGTELGLWLALDGTNTDIKWGESQGYVRAKANPYFSRYFAHYSLSHPAYQELLRKQLVRLAGEGKVGYFKHDFNHLSDIGEGNGHPPTDRHGHEANVDAMISLLKATRGANPQVYQNLTNWMWFSPWWLMHGDALWMLAGDDGANGNWPELSVRNMATTDRDTFLWRMWGDAKDRPLVPISRLMTHGIILNEKHQLEGPGDGVREWADHVMMYYGRGIQMKEWYITPKTATPEHWKALGTIHRWAERNFKALAKTEYVGGRPDEGHVYGYIGWDGSHGVLVTRNPSAETQTLEIPSPFTSGEIRSRVVFPYHADGAPVKRDGGTIRVEVPGYQTLAVEFDPGGSKTVAALSAVPTKVSGKEASAIVPSDVKGRVEVLVIGYPDLPEVKINGQVATPLRTSKARLNPFPGYARAGMPSDKARTWTMGSFDVKSSIGKEVRVSLADTDGKEGTAEAWLLVERAGKDASFPEATVPWAIDAGLRSQTVRLIAESPVTAVQTASRALTPAELSGIKAAKLTVGLFGVNDRTSGVKTLFLNGRKLVELPVVGDEWQNRPFDLDAEALKSLKASNTIEIRRSTAEDKFKFRGARLRVQLADGSWVQSSAQTGTQTTDKDWAFFEGEAFVSKEASAPVTLDFK</sequence>
<name>A0A975G8C8_9BACT</name>
<dbReference type="SUPFAM" id="SSF51445">
    <property type="entry name" value="(Trans)glycosidases"/>
    <property type="match status" value="1"/>
</dbReference>
<keyword evidence="2" id="KW-0378">Hydrolase</keyword>
<dbReference type="AlphaFoldDB" id="A0A975G8C8"/>
<keyword evidence="2" id="KW-0326">Glycosidase</keyword>
<accession>A0A975G8C8</accession>